<gene>
    <name evidence="2" type="primary">LOC106173248</name>
</gene>
<dbReference type="GeneID" id="106173248"/>
<evidence type="ECO:0000313" key="2">
    <source>
        <dbReference type="RefSeq" id="XP_013409756.1"/>
    </source>
</evidence>
<name>A0A1S3JHZ4_LINAN</name>
<dbReference type="InParanoid" id="A0A1S3JHZ4"/>
<accession>A0A1S3JHZ4</accession>
<dbReference type="Proteomes" id="UP000085678">
    <property type="component" value="Unplaced"/>
</dbReference>
<evidence type="ECO:0000313" key="1">
    <source>
        <dbReference type="Proteomes" id="UP000085678"/>
    </source>
</evidence>
<proteinExistence type="predicted"/>
<dbReference type="KEGG" id="lak:106173248"/>
<dbReference type="RefSeq" id="XP_013409756.1">
    <property type="nucleotide sequence ID" value="XM_013554302.1"/>
</dbReference>
<protein>
    <submittedName>
        <fullName evidence="2">Uncharacterized protein LOC106173248 isoform X1</fullName>
    </submittedName>
</protein>
<dbReference type="OrthoDB" id="5948578at2759"/>
<dbReference type="AlphaFoldDB" id="A0A1S3JHZ4"/>
<keyword evidence="1" id="KW-1185">Reference proteome</keyword>
<sequence length="104" mass="11747">MGNADNYGKRKPHPQCIRVGAKAVIGAGTLYLVIQDGFWKSDQQSKTFQVLNKSLTPKIERLNEQIASKENILKWWNSGIQGCFQTISSTLERLQRKDAKNPKS</sequence>
<organism evidence="1 2">
    <name type="scientific">Lingula anatina</name>
    <name type="common">Brachiopod</name>
    <name type="synonym">Lingula unguis</name>
    <dbReference type="NCBI Taxonomy" id="7574"/>
    <lineage>
        <taxon>Eukaryota</taxon>
        <taxon>Metazoa</taxon>
        <taxon>Spiralia</taxon>
        <taxon>Lophotrochozoa</taxon>
        <taxon>Brachiopoda</taxon>
        <taxon>Linguliformea</taxon>
        <taxon>Lingulata</taxon>
        <taxon>Lingulida</taxon>
        <taxon>Linguloidea</taxon>
        <taxon>Lingulidae</taxon>
        <taxon>Lingula</taxon>
    </lineage>
</organism>
<reference evidence="2" key="1">
    <citation type="submission" date="2025-08" db="UniProtKB">
        <authorList>
            <consortium name="RefSeq"/>
        </authorList>
    </citation>
    <scope>IDENTIFICATION</scope>
    <source>
        <tissue evidence="2">Gonads</tissue>
    </source>
</reference>